<sequence>MEMSVDRRTVISAFAARQWHLRRASTELVSPVGFDNATSGTRFAESYCRNVQRYFCLDYDSQFLTTEDSMSDDVFEMDDDRSSTVTNVVSGGLTPATTERSFEKTPSPTGYRDYKPPAEVLSNNYSTTFKTTSDFDSVRSALKKDQERDDNFAHKLNFHRKHFLHGRISGRHANCTILLTDLYPLISPSIHLSDEEDFVLRSSCTVHVNFPSKIVSFTSSKTVQEGLVRRDPSNIDDRDESANPLHGTSVLRSHFYDGFVTDRVPSFTLPSRLRAVPRYTRPRAHFQYWQCISKWSLYIYSATPREFIPECNANTINNNGSLNFEHDESYKNPRESRDTTSECQVQNNTPGMPIKKVHLYFNIWHTRAFFSLFLSLIRFKQVSLNFESMRIDIGWKMDFIFVICRSTILLGDSGVGKTSLLVQFDTGRFQPGNFAATVGIGFTVSNTAIQRYLIKAFQLDETVECNGSLSVLFYEVNSTRVFYLHLISIFHFLFTFVILLMNCHFCQLIIILKLIFDIRIVYSSYNHF</sequence>
<dbReference type="InterPro" id="IPR001806">
    <property type="entry name" value="Small_GTPase"/>
</dbReference>
<evidence type="ECO:0000313" key="3">
    <source>
        <dbReference type="Proteomes" id="UP000075809"/>
    </source>
</evidence>
<dbReference type="InterPro" id="IPR027417">
    <property type="entry name" value="P-loop_NTPase"/>
</dbReference>
<dbReference type="Pfam" id="PF00071">
    <property type="entry name" value="Ras"/>
    <property type="match status" value="1"/>
</dbReference>
<protein>
    <submittedName>
        <fullName evidence="2">Ras-related protein Rab-26</fullName>
    </submittedName>
</protein>
<keyword evidence="1" id="KW-0812">Transmembrane</keyword>
<accession>A0A151XJ83</accession>
<feature type="transmembrane region" description="Helical" evidence="1">
    <location>
        <begin position="482"/>
        <end position="501"/>
    </location>
</feature>
<name>A0A151XJ83_9HYME</name>
<evidence type="ECO:0000313" key="2">
    <source>
        <dbReference type="EMBL" id="KYQ60449.1"/>
    </source>
</evidence>
<evidence type="ECO:0000256" key="1">
    <source>
        <dbReference type="SAM" id="Phobius"/>
    </source>
</evidence>
<keyword evidence="1" id="KW-1133">Transmembrane helix</keyword>
<keyword evidence="1" id="KW-0472">Membrane</keyword>
<organism evidence="2 3">
    <name type="scientific">Mycetomoellerius zeteki</name>
    <dbReference type="NCBI Taxonomy" id="64791"/>
    <lineage>
        <taxon>Eukaryota</taxon>
        <taxon>Metazoa</taxon>
        <taxon>Ecdysozoa</taxon>
        <taxon>Arthropoda</taxon>
        <taxon>Hexapoda</taxon>
        <taxon>Insecta</taxon>
        <taxon>Pterygota</taxon>
        <taxon>Neoptera</taxon>
        <taxon>Endopterygota</taxon>
        <taxon>Hymenoptera</taxon>
        <taxon>Apocrita</taxon>
        <taxon>Aculeata</taxon>
        <taxon>Formicoidea</taxon>
        <taxon>Formicidae</taxon>
        <taxon>Myrmicinae</taxon>
        <taxon>Mycetomoellerius</taxon>
    </lineage>
</organism>
<dbReference type="Gene3D" id="3.40.50.300">
    <property type="entry name" value="P-loop containing nucleotide triphosphate hydrolases"/>
    <property type="match status" value="1"/>
</dbReference>
<dbReference type="EMBL" id="KQ982074">
    <property type="protein sequence ID" value="KYQ60449.1"/>
    <property type="molecule type" value="Genomic_DNA"/>
</dbReference>
<dbReference type="SUPFAM" id="SSF52540">
    <property type="entry name" value="P-loop containing nucleoside triphosphate hydrolases"/>
    <property type="match status" value="1"/>
</dbReference>
<keyword evidence="3" id="KW-1185">Reference proteome</keyword>
<dbReference type="GO" id="GO:0005525">
    <property type="term" value="F:GTP binding"/>
    <property type="evidence" value="ECO:0007669"/>
    <property type="project" value="InterPro"/>
</dbReference>
<dbReference type="STRING" id="64791.A0A151XJ83"/>
<gene>
    <name evidence="2" type="ORF">ALC60_00432</name>
</gene>
<proteinExistence type="predicted"/>
<dbReference type="GO" id="GO:0003924">
    <property type="term" value="F:GTPase activity"/>
    <property type="evidence" value="ECO:0007669"/>
    <property type="project" value="InterPro"/>
</dbReference>
<reference evidence="2 3" key="1">
    <citation type="submission" date="2015-09" db="EMBL/GenBank/DDBJ databases">
        <title>Trachymyrmex zeteki WGS genome.</title>
        <authorList>
            <person name="Nygaard S."/>
            <person name="Hu H."/>
            <person name="Boomsma J."/>
            <person name="Zhang G."/>
        </authorList>
    </citation>
    <scope>NUCLEOTIDE SEQUENCE [LARGE SCALE GENOMIC DNA]</scope>
    <source>
        <strain evidence="2">Tzet28-1</strain>
        <tissue evidence="2">Whole body</tissue>
    </source>
</reference>
<dbReference type="AlphaFoldDB" id="A0A151XJ83"/>
<dbReference type="Proteomes" id="UP000075809">
    <property type="component" value="Unassembled WGS sequence"/>
</dbReference>